<dbReference type="OrthoDB" id="1577640at2759"/>
<keyword evidence="4" id="KW-0732">Signal</keyword>
<dbReference type="Pfam" id="PF12796">
    <property type="entry name" value="Ank_2"/>
    <property type="match status" value="1"/>
</dbReference>
<dbReference type="Pfam" id="PF24883">
    <property type="entry name" value="NPHP3_N"/>
    <property type="match status" value="1"/>
</dbReference>
<feature type="region of interest" description="Disordered" evidence="3">
    <location>
        <begin position="544"/>
        <end position="563"/>
    </location>
</feature>
<dbReference type="PROSITE" id="PS50088">
    <property type="entry name" value="ANK_REPEAT"/>
    <property type="match status" value="1"/>
</dbReference>
<dbReference type="PANTHER" id="PTHR10039:SF5">
    <property type="entry name" value="NACHT DOMAIN-CONTAINING PROTEIN"/>
    <property type="match status" value="1"/>
</dbReference>
<evidence type="ECO:0000256" key="4">
    <source>
        <dbReference type="SAM" id="SignalP"/>
    </source>
</evidence>
<sequence>MEYRMLSMTLVFGFLATQITNAGQLAKVKHTHTERSAMEYRQKLHRIATASFFFHARGASIETQSLGLFLSLLHQLFQQIPLIRSDFLPHFRKKHDTKKGGWVWHLAEIRQHFLSAIHQAKGYWIIIFIDALDECNEHEVRSIAEFFDNLTVNTNSPDKCRLKVCLSSRYYPNIRIKGCLEIRMEQCNAADISTFVHTRMRWIDNDELGISQPIIAKASGVFLWVVLVAEKLLTALDDGETRYNLLSILESIPSGLTELFTQAMASIPAGDRRDTALVMLWVLLSERPLTPTEMRYALAFSQPHESLEECEKSPKFIRSDEEFEKLLRKRSRGLVEISEKDWDGHTKVQFIHESVRTFLAKEKGLDVIAPSLGKPLVGTGHNLLKEACLNYLKIKELAVVEPVNLPRILSQPFGKYAIFTILRHAAKAENEGLAQSDLMNHFPGTHNSLSSQYCKPLMLSVACSFGLITWFQALLDHGADINAKNELGETVLHLAAELGNNTMLELAIRHGANIHAGDEFGRTALDYASESCSKMMIESHMKHGADIHTGNEDEDEDRGRQCS</sequence>
<proteinExistence type="predicted"/>
<gene>
    <name evidence="6" type="ORF">AOQ84DRAFT_226016</name>
</gene>
<dbReference type="InterPro" id="IPR036770">
    <property type="entry name" value="Ankyrin_rpt-contain_sf"/>
</dbReference>
<feature type="domain" description="Nephrocystin 3-like N-terminal" evidence="5">
    <location>
        <begin position="48"/>
        <end position="169"/>
    </location>
</feature>
<evidence type="ECO:0000256" key="2">
    <source>
        <dbReference type="PROSITE-ProRule" id="PRU00023"/>
    </source>
</evidence>
<keyword evidence="7" id="KW-1185">Reference proteome</keyword>
<dbReference type="SUPFAM" id="SSF48403">
    <property type="entry name" value="Ankyrin repeat"/>
    <property type="match status" value="1"/>
</dbReference>
<dbReference type="PANTHER" id="PTHR10039">
    <property type="entry name" value="AMELOGENIN"/>
    <property type="match status" value="1"/>
</dbReference>
<name>A0A8E2JPK9_9PEZI</name>
<dbReference type="EMBL" id="KV750520">
    <property type="protein sequence ID" value="OCL04399.1"/>
    <property type="molecule type" value="Genomic_DNA"/>
</dbReference>
<reference evidence="6 7" key="1">
    <citation type="journal article" date="2016" name="Nat. Commun.">
        <title>Ectomycorrhizal ecology is imprinted in the genome of the dominant symbiotic fungus Cenococcum geophilum.</title>
        <authorList>
            <consortium name="DOE Joint Genome Institute"/>
            <person name="Peter M."/>
            <person name="Kohler A."/>
            <person name="Ohm R.A."/>
            <person name="Kuo A."/>
            <person name="Krutzmann J."/>
            <person name="Morin E."/>
            <person name="Arend M."/>
            <person name="Barry K.W."/>
            <person name="Binder M."/>
            <person name="Choi C."/>
            <person name="Clum A."/>
            <person name="Copeland A."/>
            <person name="Grisel N."/>
            <person name="Haridas S."/>
            <person name="Kipfer T."/>
            <person name="LaButti K."/>
            <person name="Lindquist E."/>
            <person name="Lipzen A."/>
            <person name="Maire R."/>
            <person name="Meier B."/>
            <person name="Mihaltcheva S."/>
            <person name="Molinier V."/>
            <person name="Murat C."/>
            <person name="Poggeler S."/>
            <person name="Quandt C.A."/>
            <person name="Sperisen C."/>
            <person name="Tritt A."/>
            <person name="Tisserant E."/>
            <person name="Crous P.W."/>
            <person name="Henrissat B."/>
            <person name="Nehls U."/>
            <person name="Egli S."/>
            <person name="Spatafora J.W."/>
            <person name="Grigoriev I.V."/>
            <person name="Martin F.M."/>
        </authorList>
    </citation>
    <scope>NUCLEOTIDE SEQUENCE [LARGE SCALE GENOMIC DNA]</scope>
    <source>
        <strain evidence="6 7">CBS 207.34</strain>
    </source>
</reference>
<evidence type="ECO:0000313" key="6">
    <source>
        <dbReference type="EMBL" id="OCL04399.1"/>
    </source>
</evidence>
<protein>
    <recommendedName>
        <fullName evidence="5">Nephrocystin 3-like N-terminal domain-containing protein</fullName>
    </recommendedName>
</protein>
<dbReference type="SMART" id="SM00248">
    <property type="entry name" value="ANK"/>
    <property type="match status" value="3"/>
</dbReference>
<feature type="repeat" description="ANK" evidence="2">
    <location>
        <begin position="487"/>
        <end position="519"/>
    </location>
</feature>
<feature type="chain" id="PRO_5034729164" description="Nephrocystin 3-like N-terminal domain-containing protein" evidence="4">
    <location>
        <begin position="23"/>
        <end position="563"/>
    </location>
</feature>
<organism evidence="6 7">
    <name type="scientific">Glonium stellatum</name>
    <dbReference type="NCBI Taxonomy" id="574774"/>
    <lineage>
        <taxon>Eukaryota</taxon>
        <taxon>Fungi</taxon>
        <taxon>Dikarya</taxon>
        <taxon>Ascomycota</taxon>
        <taxon>Pezizomycotina</taxon>
        <taxon>Dothideomycetes</taxon>
        <taxon>Pleosporomycetidae</taxon>
        <taxon>Gloniales</taxon>
        <taxon>Gloniaceae</taxon>
        <taxon>Glonium</taxon>
    </lineage>
</organism>
<dbReference type="PROSITE" id="PS50297">
    <property type="entry name" value="ANK_REP_REGION"/>
    <property type="match status" value="1"/>
</dbReference>
<evidence type="ECO:0000313" key="7">
    <source>
        <dbReference type="Proteomes" id="UP000250140"/>
    </source>
</evidence>
<dbReference type="AlphaFoldDB" id="A0A8E2JPK9"/>
<evidence type="ECO:0000259" key="5">
    <source>
        <dbReference type="Pfam" id="PF24883"/>
    </source>
</evidence>
<keyword evidence="2" id="KW-0040">ANK repeat</keyword>
<keyword evidence="1" id="KW-0677">Repeat</keyword>
<evidence type="ECO:0000256" key="3">
    <source>
        <dbReference type="SAM" id="MobiDB-lite"/>
    </source>
</evidence>
<dbReference type="InterPro" id="IPR056884">
    <property type="entry name" value="NPHP3-like_N"/>
</dbReference>
<accession>A0A8E2JPK9</accession>
<dbReference type="InterPro" id="IPR002110">
    <property type="entry name" value="Ankyrin_rpt"/>
</dbReference>
<feature type="signal peptide" evidence="4">
    <location>
        <begin position="1"/>
        <end position="22"/>
    </location>
</feature>
<evidence type="ECO:0000256" key="1">
    <source>
        <dbReference type="ARBA" id="ARBA00022737"/>
    </source>
</evidence>
<dbReference type="Proteomes" id="UP000250140">
    <property type="component" value="Unassembled WGS sequence"/>
</dbReference>
<dbReference type="Gene3D" id="1.25.40.20">
    <property type="entry name" value="Ankyrin repeat-containing domain"/>
    <property type="match status" value="1"/>
</dbReference>